<dbReference type="PROSITE" id="PS00557">
    <property type="entry name" value="FMN_HYDROXY_ACID_DH_1"/>
    <property type="match status" value="1"/>
</dbReference>
<dbReference type="AlphaFoldDB" id="A0A4Y7TYJ5"/>
<dbReference type="InterPro" id="IPR013785">
    <property type="entry name" value="Aldolase_TIM"/>
</dbReference>
<dbReference type="PANTHER" id="PTHR10578:SF101">
    <property type="entry name" value="L-LACTATE DEHYDROGENASE (CYTOCHROME B2)"/>
    <property type="match status" value="1"/>
</dbReference>
<dbReference type="PANTHER" id="PTHR10578">
    <property type="entry name" value="S -2-HYDROXY-ACID OXIDASE-RELATED"/>
    <property type="match status" value="1"/>
</dbReference>
<comment type="caution">
    <text evidence="8">The sequence shown here is derived from an EMBL/GenBank/DDBJ whole genome shotgun (WGS) entry which is preliminary data.</text>
</comment>
<dbReference type="SMART" id="SM01117">
    <property type="entry name" value="Cyt-b5"/>
    <property type="match status" value="1"/>
</dbReference>
<dbReference type="SUPFAM" id="SSF51395">
    <property type="entry name" value="FMN-linked oxidoreductases"/>
    <property type="match status" value="1"/>
</dbReference>
<dbReference type="Proteomes" id="UP000298030">
    <property type="component" value="Unassembled WGS sequence"/>
</dbReference>
<reference evidence="8 9" key="1">
    <citation type="journal article" date="2019" name="Nat. Ecol. Evol.">
        <title>Megaphylogeny resolves global patterns of mushroom evolution.</title>
        <authorList>
            <person name="Varga T."/>
            <person name="Krizsan K."/>
            <person name="Foldi C."/>
            <person name="Dima B."/>
            <person name="Sanchez-Garcia M."/>
            <person name="Sanchez-Ramirez S."/>
            <person name="Szollosi G.J."/>
            <person name="Szarkandi J.G."/>
            <person name="Papp V."/>
            <person name="Albert L."/>
            <person name="Andreopoulos W."/>
            <person name="Angelini C."/>
            <person name="Antonin V."/>
            <person name="Barry K.W."/>
            <person name="Bougher N.L."/>
            <person name="Buchanan P."/>
            <person name="Buyck B."/>
            <person name="Bense V."/>
            <person name="Catcheside P."/>
            <person name="Chovatia M."/>
            <person name="Cooper J."/>
            <person name="Damon W."/>
            <person name="Desjardin D."/>
            <person name="Finy P."/>
            <person name="Geml J."/>
            <person name="Haridas S."/>
            <person name="Hughes K."/>
            <person name="Justo A."/>
            <person name="Karasinski D."/>
            <person name="Kautmanova I."/>
            <person name="Kiss B."/>
            <person name="Kocsube S."/>
            <person name="Kotiranta H."/>
            <person name="LaButti K.M."/>
            <person name="Lechner B.E."/>
            <person name="Liimatainen K."/>
            <person name="Lipzen A."/>
            <person name="Lukacs Z."/>
            <person name="Mihaltcheva S."/>
            <person name="Morgado L.N."/>
            <person name="Niskanen T."/>
            <person name="Noordeloos M.E."/>
            <person name="Ohm R.A."/>
            <person name="Ortiz-Santana B."/>
            <person name="Ovrebo C."/>
            <person name="Racz N."/>
            <person name="Riley R."/>
            <person name="Savchenko A."/>
            <person name="Shiryaev A."/>
            <person name="Soop K."/>
            <person name="Spirin V."/>
            <person name="Szebenyi C."/>
            <person name="Tomsovsky M."/>
            <person name="Tulloss R.E."/>
            <person name="Uehling J."/>
            <person name="Grigoriev I.V."/>
            <person name="Vagvolgyi C."/>
            <person name="Papp T."/>
            <person name="Martin F.M."/>
            <person name="Miettinen O."/>
            <person name="Hibbett D.S."/>
            <person name="Nagy L.G."/>
        </authorList>
    </citation>
    <scope>NUCLEOTIDE SEQUENCE [LARGE SCALE GENOMIC DNA]</scope>
    <source>
        <strain evidence="8 9">FP101781</strain>
    </source>
</reference>
<evidence type="ECO:0000256" key="3">
    <source>
        <dbReference type="ARBA" id="ARBA00022723"/>
    </source>
</evidence>
<keyword evidence="9" id="KW-1185">Reference proteome</keyword>
<evidence type="ECO:0000259" key="7">
    <source>
        <dbReference type="PROSITE" id="PS51349"/>
    </source>
</evidence>
<dbReference type="InterPro" id="IPR018506">
    <property type="entry name" value="Cyt_B5_heme-BS"/>
</dbReference>
<accession>A0A4Y7TYJ5</accession>
<dbReference type="GO" id="GO:0004460">
    <property type="term" value="F:L-lactate dehydrogenase (cytochrome) activity"/>
    <property type="evidence" value="ECO:0007669"/>
    <property type="project" value="TreeGrafter"/>
</dbReference>
<keyword evidence="4" id="KW-0560">Oxidoreductase</keyword>
<dbReference type="InterPro" id="IPR036400">
    <property type="entry name" value="Cyt_B5-like_heme/steroid_sf"/>
</dbReference>
<keyword evidence="2" id="KW-0349">Heme</keyword>
<dbReference type="Pfam" id="PF00173">
    <property type="entry name" value="Cyt-b5"/>
    <property type="match status" value="1"/>
</dbReference>
<feature type="domain" description="Cytochrome b5 heme-binding" evidence="6">
    <location>
        <begin position="1"/>
        <end position="78"/>
    </location>
</feature>
<evidence type="ECO:0000259" key="6">
    <source>
        <dbReference type="PROSITE" id="PS50255"/>
    </source>
</evidence>
<dbReference type="GO" id="GO:0020037">
    <property type="term" value="F:heme binding"/>
    <property type="evidence" value="ECO:0007669"/>
    <property type="project" value="InterPro"/>
</dbReference>
<dbReference type="PROSITE" id="PS51349">
    <property type="entry name" value="FMN_HYDROXY_ACID_DH_2"/>
    <property type="match status" value="1"/>
</dbReference>
<name>A0A4Y7TYJ5_COPMI</name>
<comment type="cofactor">
    <cofactor evidence="1">
        <name>FMN</name>
        <dbReference type="ChEBI" id="CHEBI:58210"/>
    </cofactor>
</comment>
<evidence type="ECO:0000313" key="9">
    <source>
        <dbReference type="Proteomes" id="UP000298030"/>
    </source>
</evidence>
<dbReference type="EMBL" id="QPFP01000002">
    <property type="protein sequence ID" value="TEB39247.1"/>
    <property type="molecule type" value="Genomic_DNA"/>
</dbReference>
<evidence type="ECO:0000256" key="1">
    <source>
        <dbReference type="ARBA" id="ARBA00001917"/>
    </source>
</evidence>
<protein>
    <recommendedName>
        <fullName evidence="10">Cytochrome b2</fullName>
    </recommendedName>
</protein>
<dbReference type="InterPro" id="IPR008259">
    <property type="entry name" value="FMN_hydac_DH_AS"/>
</dbReference>
<evidence type="ECO:0000313" key="8">
    <source>
        <dbReference type="EMBL" id="TEB39247.1"/>
    </source>
</evidence>
<dbReference type="OrthoDB" id="1925334at2759"/>
<dbReference type="InterPro" id="IPR000262">
    <property type="entry name" value="FMN-dep_DH"/>
</dbReference>
<dbReference type="FunFam" id="3.10.120.10:FF:000009">
    <property type="entry name" value="Cytochrome b2, mitochondrial, putative"/>
    <property type="match status" value="1"/>
</dbReference>
<dbReference type="GO" id="GO:0046872">
    <property type="term" value="F:metal ion binding"/>
    <property type="evidence" value="ECO:0007669"/>
    <property type="project" value="UniProtKB-KW"/>
</dbReference>
<dbReference type="PROSITE" id="PS00191">
    <property type="entry name" value="CYTOCHROME_B5_1"/>
    <property type="match status" value="1"/>
</dbReference>
<dbReference type="SUPFAM" id="SSF55856">
    <property type="entry name" value="Cytochrome b5-like heme/steroid binding domain"/>
    <property type="match status" value="1"/>
</dbReference>
<dbReference type="InterPro" id="IPR037396">
    <property type="entry name" value="FMN_HAD"/>
</dbReference>
<dbReference type="PROSITE" id="PS50255">
    <property type="entry name" value="CYTOCHROME_B5_2"/>
    <property type="match status" value="1"/>
</dbReference>
<feature type="domain" description="FMN hydroxy acid dehydrogenase" evidence="7">
    <location>
        <begin position="109"/>
        <end position="493"/>
    </location>
</feature>
<dbReference type="Gene3D" id="3.10.120.10">
    <property type="entry name" value="Cytochrome b5-like heme/steroid binding domain"/>
    <property type="match status" value="1"/>
</dbReference>
<evidence type="ECO:0000256" key="4">
    <source>
        <dbReference type="ARBA" id="ARBA00023002"/>
    </source>
</evidence>
<dbReference type="PRINTS" id="PR00363">
    <property type="entry name" value="CYTOCHROMEB5"/>
</dbReference>
<evidence type="ECO:0008006" key="10">
    <source>
        <dbReference type="Google" id="ProtNLM"/>
    </source>
</evidence>
<dbReference type="InterPro" id="IPR001199">
    <property type="entry name" value="Cyt_B5-like_heme/steroid-bd"/>
</dbReference>
<dbReference type="Pfam" id="PF01070">
    <property type="entry name" value="FMN_dh"/>
    <property type="match status" value="1"/>
</dbReference>
<evidence type="ECO:0000256" key="2">
    <source>
        <dbReference type="ARBA" id="ARBA00022617"/>
    </source>
</evidence>
<evidence type="ECO:0000256" key="5">
    <source>
        <dbReference type="ARBA" id="ARBA00023004"/>
    </source>
</evidence>
<dbReference type="STRING" id="71717.A0A4Y7TYJ5"/>
<proteinExistence type="predicted"/>
<dbReference type="GO" id="GO:0006089">
    <property type="term" value="P:lactate metabolic process"/>
    <property type="evidence" value="ECO:0007669"/>
    <property type="project" value="TreeGrafter"/>
</dbReference>
<gene>
    <name evidence="8" type="ORF">FA13DRAFT_459719</name>
</gene>
<dbReference type="Gene3D" id="3.20.20.70">
    <property type="entry name" value="Aldolase class I"/>
    <property type="match status" value="1"/>
</dbReference>
<keyword evidence="5" id="KW-0408">Iron</keyword>
<keyword evidence="3" id="KW-0479">Metal-binding</keyword>
<sequence length="501" mass="54945">MAPWSLNEVSEHNSAQSCWVVIHNNVYDVTEFLPEHPGGAAIILRYAGGDATEVYDQIHVPDALDKCLPGEKHLGPVQPDAARRLTEERIARKKTKDEVRVEEAHKRKPPLSHILSLAAMEKVASDVLSHKAWSYYSSSSDDTISAFLLVAISPVEIYIPAAYSENARAFSRFFFNARVMRPVGDCDPSTTILGYSSSIPVFVSGAALARLGHPKGEINITRAAAKEGIIQMVSSNASLSKEDIMAAADPTQTLFFQLYKNRDDDKALKRVQEVVGLGYKAIFLTVDAIVAGNREEDIRCPWVLEELESGKPAVWDENAPVEDVNLGGTAGNLVNRDDRNMKWEKTVPWLRSVTTLPIVIKGVQCVADAVAAAEAGVDGILLSNHGGRQLDYSMPPIEVLYRLQRQRPDVFLKLEVYIDGGIYRGTDVVKALCLGAKAVGLGRAFLYAQSAYGEAGAAKVVQLMRREIVTAMQLVGASNVTDLKPEMVERVDWECLPKSKL</sequence>
<organism evidence="8 9">
    <name type="scientific">Coprinellus micaceus</name>
    <name type="common">Glistening ink-cap mushroom</name>
    <name type="synonym">Coprinus micaceus</name>
    <dbReference type="NCBI Taxonomy" id="71717"/>
    <lineage>
        <taxon>Eukaryota</taxon>
        <taxon>Fungi</taxon>
        <taxon>Dikarya</taxon>
        <taxon>Basidiomycota</taxon>
        <taxon>Agaricomycotina</taxon>
        <taxon>Agaricomycetes</taxon>
        <taxon>Agaricomycetidae</taxon>
        <taxon>Agaricales</taxon>
        <taxon>Agaricineae</taxon>
        <taxon>Psathyrellaceae</taxon>
        <taxon>Coprinellus</taxon>
    </lineage>
</organism>